<proteinExistence type="predicted"/>
<organism evidence="1 2">
    <name type="scientific">Ridgeia piscesae</name>
    <name type="common">Tubeworm</name>
    <dbReference type="NCBI Taxonomy" id="27915"/>
    <lineage>
        <taxon>Eukaryota</taxon>
        <taxon>Metazoa</taxon>
        <taxon>Spiralia</taxon>
        <taxon>Lophotrochozoa</taxon>
        <taxon>Annelida</taxon>
        <taxon>Polychaeta</taxon>
        <taxon>Sedentaria</taxon>
        <taxon>Canalipalpata</taxon>
        <taxon>Sabellida</taxon>
        <taxon>Siboglinidae</taxon>
        <taxon>Ridgeia</taxon>
    </lineage>
</organism>
<dbReference type="AlphaFoldDB" id="A0AAD9KNR3"/>
<dbReference type="EMBL" id="JAODUO010000779">
    <property type="protein sequence ID" value="KAK2174736.1"/>
    <property type="molecule type" value="Genomic_DNA"/>
</dbReference>
<comment type="caution">
    <text evidence="1">The sequence shown here is derived from an EMBL/GenBank/DDBJ whole genome shotgun (WGS) entry which is preliminary data.</text>
</comment>
<gene>
    <name evidence="1" type="ORF">NP493_780g01016</name>
</gene>
<dbReference type="Proteomes" id="UP001209878">
    <property type="component" value="Unassembled WGS sequence"/>
</dbReference>
<name>A0AAD9KNR3_RIDPI</name>
<protein>
    <submittedName>
        <fullName evidence="1">Uncharacterized protein</fullName>
    </submittedName>
</protein>
<evidence type="ECO:0000313" key="2">
    <source>
        <dbReference type="Proteomes" id="UP001209878"/>
    </source>
</evidence>
<sequence>MSRNMSIKKRNHLFHSACKDWPSYRRPTGFTFTV</sequence>
<evidence type="ECO:0000313" key="1">
    <source>
        <dbReference type="EMBL" id="KAK2174736.1"/>
    </source>
</evidence>
<reference evidence="1" key="1">
    <citation type="journal article" date="2023" name="Mol. Biol. Evol.">
        <title>Third-Generation Sequencing Reveals the Adaptive Role of the Epigenome in Three Deep-Sea Polychaetes.</title>
        <authorList>
            <person name="Perez M."/>
            <person name="Aroh O."/>
            <person name="Sun Y."/>
            <person name="Lan Y."/>
            <person name="Juniper S.K."/>
            <person name="Young C.R."/>
            <person name="Angers B."/>
            <person name="Qian P.Y."/>
        </authorList>
    </citation>
    <scope>NUCLEOTIDE SEQUENCE</scope>
    <source>
        <strain evidence="1">R07B-5</strain>
    </source>
</reference>
<keyword evidence="2" id="KW-1185">Reference proteome</keyword>
<accession>A0AAD9KNR3</accession>